<dbReference type="PROSITE" id="PS50808">
    <property type="entry name" value="ZF_BED"/>
    <property type="match status" value="1"/>
</dbReference>
<evidence type="ECO:0000256" key="1">
    <source>
        <dbReference type="ARBA" id="ARBA00022723"/>
    </source>
</evidence>
<evidence type="ECO:0000313" key="7">
    <source>
        <dbReference type="Proteomes" id="UP000075884"/>
    </source>
</evidence>
<dbReference type="GO" id="GO:0003677">
    <property type="term" value="F:DNA binding"/>
    <property type="evidence" value="ECO:0007669"/>
    <property type="project" value="InterPro"/>
</dbReference>
<organism evidence="6 7">
    <name type="scientific">Anopheles dirus</name>
    <dbReference type="NCBI Taxonomy" id="7168"/>
    <lineage>
        <taxon>Eukaryota</taxon>
        <taxon>Metazoa</taxon>
        <taxon>Ecdysozoa</taxon>
        <taxon>Arthropoda</taxon>
        <taxon>Hexapoda</taxon>
        <taxon>Insecta</taxon>
        <taxon>Pterygota</taxon>
        <taxon>Neoptera</taxon>
        <taxon>Endopterygota</taxon>
        <taxon>Diptera</taxon>
        <taxon>Nematocera</taxon>
        <taxon>Culicoidea</taxon>
        <taxon>Culicidae</taxon>
        <taxon>Anophelinae</taxon>
        <taxon>Anopheles</taxon>
    </lineage>
</organism>
<keyword evidence="3" id="KW-0862">Zinc</keyword>
<name>A0A182NWH4_9DIPT</name>
<keyword evidence="2 4" id="KW-0863">Zinc-finger</keyword>
<keyword evidence="7" id="KW-1185">Reference proteome</keyword>
<dbReference type="AlphaFoldDB" id="A0A182NWH4"/>
<dbReference type="InterPro" id="IPR003656">
    <property type="entry name" value="Znf_BED"/>
</dbReference>
<dbReference type="SUPFAM" id="SSF57667">
    <property type="entry name" value="beta-beta-alpha zinc fingers"/>
    <property type="match status" value="1"/>
</dbReference>
<accession>A0A182NWH4</accession>
<reference evidence="7" key="1">
    <citation type="submission" date="2013-03" db="EMBL/GenBank/DDBJ databases">
        <title>The Genome Sequence of Anopheles dirus WRAIR2.</title>
        <authorList>
            <consortium name="The Broad Institute Genomics Platform"/>
            <person name="Neafsey D.E."/>
            <person name="Walton C."/>
            <person name="Walker B."/>
            <person name="Young S.K."/>
            <person name="Zeng Q."/>
            <person name="Gargeya S."/>
            <person name="Fitzgerald M."/>
            <person name="Haas B."/>
            <person name="Abouelleil A."/>
            <person name="Allen A.W."/>
            <person name="Alvarado L."/>
            <person name="Arachchi H.M."/>
            <person name="Berlin A.M."/>
            <person name="Chapman S.B."/>
            <person name="Gainer-Dewar J."/>
            <person name="Goldberg J."/>
            <person name="Griggs A."/>
            <person name="Gujja S."/>
            <person name="Hansen M."/>
            <person name="Howarth C."/>
            <person name="Imamovic A."/>
            <person name="Ireland A."/>
            <person name="Larimer J."/>
            <person name="McCowan C."/>
            <person name="Murphy C."/>
            <person name="Pearson M."/>
            <person name="Poon T.W."/>
            <person name="Priest M."/>
            <person name="Roberts A."/>
            <person name="Saif S."/>
            <person name="Shea T."/>
            <person name="Sisk P."/>
            <person name="Sykes S."/>
            <person name="Wortman J."/>
            <person name="Nusbaum C."/>
            <person name="Birren B."/>
        </authorList>
    </citation>
    <scope>NUCLEOTIDE SEQUENCE [LARGE SCALE GENOMIC DNA]</scope>
    <source>
        <strain evidence="7">WRAIR2</strain>
    </source>
</reference>
<dbReference type="EnsemblMetazoa" id="ADIR014246-RA">
    <property type="protein sequence ID" value="ADIR014246-PA"/>
    <property type="gene ID" value="ADIR014246"/>
</dbReference>
<dbReference type="Pfam" id="PF02892">
    <property type="entry name" value="zf-BED"/>
    <property type="match status" value="1"/>
</dbReference>
<reference evidence="6" key="2">
    <citation type="submission" date="2020-05" db="UniProtKB">
        <authorList>
            <consortium name="EnsemblMetazoa"/>
        </authorList>
    </citation>
    <scope>IDENTIFICATION</scope>
    <source>
        <strain evidence="6">WRAIR2</strain>
    </source>
</reference>
<feature type="domain" description="BED-type" evidence="5">
    <location>
        <begin position="6"/>
        <end position="55"/>
    </location>
</feature>
<evidence type="ECO:0000256" key="3">
    <source>
        <dbReference type="ARBA" id="ARBA00022833"/>
    </source>
</evidence>
<evidence type="ECO:0000259" key="5">
    <source>
        <dbReference type="PROSITE" id="PS50808"/>
    </source>
</evidence>
<keyword evidence="1" id="KW-0479">Metal-binding</keyword>
<dbReference type="SMART" id="SM00614">
    <property type="entry name" value="ZnF_BED"/>
    <property type="match status" value="1"/>
</dbReference>
<dbReference type="GO" id="GO:0008270">
    <property type="term" value="F:zinc ion binding"/>
    <property type="evidence" value="ECO:0007669"/>
    <property type="project" value="UniProtKB-KW"/>
</dbReference>
<sequence>MAPTGNVRSFIWNHFLKLEKGKAQCRICMETYSFSRGSTSNLKRHFKLKHRTTHG</sequence>
<dbReference type="VEuPathDB" id="VectorBase:ADIR014246"/>
<evidence type="ECO:0000256" key="4">
    <source>
        <dbReference type="PROSITE-ProRule" id="PRU00027"/>
    </source>
</evidence>
<dbReference type="Proteomes" id="UP000075884">
    <property type="component" value="Unassembled WGS sequence"/>
</dbReference>
<proteinExistence type="predicted"/>
<dbReference type="InterPro" id="IPR036236">
    <property type="entry name" value="Znf_C2H2_sf"/>
</dbReference>
<evidence type="ECO:0000313" key="6">
    <source>
        <dbReference type="EnsemblMetazoa" id="ADIR014246-PA"/>
    </source>
</evidence>
<evidence type="ECO:0000256" key="2">
    <source>
        <dbReference type="ARBA" id="ARBA00022771"/>
    </source>
</evidence>
<protein>
    <recommendedName>
        <fullName evidence="5">BED-type domain-containing protein</fullName>
    </recommendedName>
</protein>